<dbReference type="AlphaFoldDB" id="A0A834KN96"/>
<dbReference type="EMBL" id="JACSDY010000014">
    <property type="protein sequence ID" value="KAF7408881.1"/>
    <property type="molecule type" value="Genomic_DNA"/>
</dbReference>
<comment type="caution">
    <text evidence="3">The sequence shown here is derived from an EMBL/GenBank/DDBJ whole genome shotgun (WGS) entry which is preliminary data.</text>
</comment>
<keyword evidence="2" id="KW-1133">Transmembrane helix</keyword>
<evidence type="ECO:0000313" key="4">
    <source>
        <dbReference type="Proteomes" id="UP000600918"/>
    </source>
</evidence>
<feature type="region of interest" description="Disordered" evidence="1">
    <location>
        <begin position="37"/>
        <end position="56"/>
    </location>
</feature>
<keyword evidence="2" id="KW-0812">Transmembrane</keyword>
<organism evidence="3 4">
    <name type="scientific">Vespula pensylvanica</name>
    <name type="common">Western yellow jacket</name>
    <name type="synonym">Wasp</name>
    <dbReference type="NCBI Taxonomy" id="30213"/>
    <lineage>
        <taxon>Eukaryota</taxon>
        <taxon>Metazoa</taxon>
        <taxon>Ecdysozoa</taxon>
        <taxon>Arthropoda</taxon>
        <taxon>Hexapoda</taxon>
        <taxon>Insecta</taxon>
        <taxon>Pterygota</taxon>
        <taxon>Neoptera</taxon>
        <taxon>Endopterygota</taxon>
        <taxon>Hymenoptera</taxon>
        <taxon>Apocrita</taxon>
        <taxon>Aculeata</taxon>
        <taxon>Vespoidea</taxon>
        <taxon>Vespidae</taxon>
        <taxon>Vespinae</taxon>
        <taxon>Vespula</taxon>
    </lineage>
</organism>
<dbReference type="Proteomes" id="UP000600918">
    <property type="component" value="Unassembled WGS sequence"/>
</dbReference>
<gene>
    <name evidence="3" type="ORF">H0235_013733</name>
</gene>
<evidence type="ECO:0000256" key="1">
    <source>
        <dbReference type="SAM" id="MobiDB-lite"/>
    </source>
</evidence>
<reference evidence="3" key="1">
    <citation type="journal article" date="2020" name="G3 (Bethesda)">
        <title>High-Quality Assemblies for Three Invasive Social Wasps from the &lt;i&gt;Vespula&lt;/i&gt; Genus.</title>
        <authorList>
            <person name="Harrop T.W.R."/>
            <person name="Guhlin J."/>
            <person name="McLaughlin G.M."/>
            <person name="Permina E."/>
            <person name="Stockwell P."/>
            <person name="Gilligan J."/>
            <person name="Le Lec M.F."/>
            <person name="Gruber M.A.M."/>
            <person name="Quinn O."/>
            <person name="Lovegrove M."/>
            <person name="Duncan E.J."/>
            <person name="Remnant E.J."/>
            <person name="Van Eeckhoven J."/>
            <person name="Graham B."/>
            <person name="Knapp R.A."/>
            <person name="Langford K.W."/>
            <person name="Kronenberg Z."/>
            <person name="Press M.O."/>
            <person name="Eacker S.M."/>
            <person name="Wilson-Rankin E.E."/>
            <person name="Purcell J."/>
            <person name="Lester P.J."/>
            <person name="Dearden P.K."/>
        </authorList>
    </citation>
    <scope>NUCLEOTIDE SEQUENCE</scope>
    <source>
        <strain evidence="3">Volc-1</strain>
    </source>
</reference>
<keyword evidence="2" id="KW-0472">Membrane</keyword>
<proteinExistence type="predicted"/>
<accession>A0A834KN96</accession>
<feature type="transmembrane region" description="Helical" evidence="2">
    <location>
        <begin position="6"/>
        <end position="29"/>
    </location>
</feature>
<evidence type="ECO:0000256" key="2">
    <source>
        <dbReference type="SAM" id="Phobius"/>
    </source>
</evidence>
<evidence type="ECO:0000313" key="3">
    <source>
        <dbReference type="EMBL" id="KAF7408881.1"/>
    </source>
</evidence>
<protein>
    <submittedName>
        <fullName evidence="3">Uncharacterized protein</fullName>
    </submittedName>
</protein>
<keyword evidence="4" id="KW-1185">Reference proteome</keyword>
<sequence>MELEKLLFLALHVTTGLLPIVVLTTTNVLRLFPPCAKPSEPSGIEDSSSLESTYPDPSKWNCVSSFLFGVEIYRLLVGFDSTVRIRQKDRKFRANH</sequence>
<name>A0A834KN96_VESPE</name>